<proteinExistence type="predicted"/>
<reference evidence="1" key="1">
    <citation type="submission" date="2018-02" db="EMBL/GenBank/DDBJ databases">
        <title>Rhizophora mucronata_Transcriptome.</title>
        <authorList>
            <person name="Meera S.P."/>
            <person name="Sreeshan A."/>
            <person name="Augustine A."/>
        </authorList>
    </citation>
    <scope>NUCLEOTIDE SEQUENCE</scope>
    <source>
        <tissue evidence="1">Leaf</tissue>
    </source>
</reference>
<organism evidence="1">
    <name type="scientific">Rhizophora mucronata</name>
    <name type="common">Asiatic mangrove</name>
    <dbReference type="NCBI Taxonomy" id="61149"/>
    <lineage>
        <taxon>Eukaryota</taxon>
        <taxon>Viridiplantae</taxon>
        <taxon>Streptophyta</taxon>
        <taxon>Embryophyta</taxon>
        <taxon>Tracheophyta</taxon>
        <taxon>Spermatophyta</taxon>
        <taxon>Magnoliopsida</taxon>
        <taxon>eudicotyledons</taxon>
        <taxon>Gunneridae</taxon>
        <taxon>Pentapetalae</taxon>
        <taxon>rosids</taxon>
        <taxon>fabids</taxon>
        <taxon>Malpighiales</taxon>
        <taxon>Rhizophoraceae</taxon>
        <taxon>Rhizophora</taxon>
    </lineage>
</organism>
<sequence length="33" mass="3482">MKMPCGTAPSALNCGLLIPISQLSLLLVSHMLE</sequence>
<dbReference type="AlphaFoldDB" id="A0A2P2K7S2"/>
<name>A0A2P2K7S2_RHIMU</name>
<evidence type="ECO:0000313" key="1">
    <source>
        <dbReference type="EMBL" id="MBX01723.1"/>
    </source>
</evidence>
<protein>
    <submittedName>
        <fullName evidence="1">Uncharacterized protein</fullName>
    </submittedName>
</protein>
<dbReference type="EMBL" id="GGEC01021239">
    <property type="protein sequence ID" value="MBX01723.1"/>
    <property type="molecule type" value="Transcribed_RNA"/>
</dbReference>
<accession>A0A2P2K7S2</accession>